<proteinExistence type="predicted"/>
<comment type="caution">
    <text evidence="2">The sequence shown here is derived from an EMBL/GenBank/DDBJ whole genome shotgun (WGS) entry which is preliminary data.</text>
</comment>
<accession>A0A1D2M1F0</accession>
<name>A0A1D2M1F0_ORCCI</name>
<dbReference type="AlphaFoldDB" id="A0A1D2M1F0"/>
<gene>
    <name evidence="2" type="ORF">Ocin01_19892</name>
</gene>
<reference evidence="2 3" key="1">
    <citation type="journal article" date="2016" name="Genome Biol. Evol.">
        <title>Gene Family Evolution Reflects Adaptation to Soil Environmental Stressors in the Genome of the Collembolan Orchesella cincta.</title>
        <authorList>
            <person name="Faddeeva-Vakhrusheva A."/>
            <person name="Derks M.F."/>
            <person name="Anvar S.Y."/>
            <person name="Agamennone V."/>
            <person name="Suring W."/>
            <person name="Smit S."/>
            <person name="van Straalen N.M."/>
            <person name="Roelofs D."/>
        </authorList>
    </citation>
    <scope>NUCLEOTIDE SEQUENCE [LARGE SCALE GENOMIC DNA]</scope>
    <source>
        <tissue evidence="2">Mixed pool</tissue>
    </source>
</reference>
<evidence type="ECO:0000313" key="2">
    <source>
        <dbReference type="EMBL" id="ODM86790.1"/>
    </source>
</evidence>
<sequence length="707" mass="79166">MTSMSPPPAPGSFDLETVKVWYSCKSQNQCSSWFYSVPALPKHFMEKHPDEELKLPDNLDPGSIGGENYFRASRVSQELHESQSWVCTSTTHAISGSSQQEDLYLLFRSYPSQDILNFHLKKDHHLGCSSAAEVEPISSDEETPQERQLMSQCPPQSNSPKVIKAKPYSSRNPLKLPSAQLHPFRCDCCSKTFRTSSHLKSISFVDSRAGSQFGSSHGAFSQLHFKSIPNYPETPAFQKESDHQTACVKNEFTCDECPYNTKFAQRFENHCRLHELGADAVACHIYKNPVTTTPASPVGPESPPPSEAQSICSNDVTSQLKIMQSPEDETTGTPDPLYPRVDKCEDAQWRRKASTPAPAVSTGPQGVSRTATYNLSNIEPSAAGNNKIDQNQPLDIIGTAPDAPLSEDEANQLMTLCRNMMPNQNDIPKVIRREMFPFCASCKDLAKELWECNIRMEKIKAKIESKAVEEVILSEDPIPSEEANNGKRFMKLRSVIYQAAERIPTDEENSRYQLPLEVEQSVTGESMMNLEVKEESRSGAEEQEFGDPLFEEEHTTIKVEVQPENTDEGTLLVEAEGASVKLIWTKDLSTSKAFMECSFENCNHSVPFGKTVEEMNEAYESSKEHIQRNHKDEADRLAKRFGKQQHFQCPLHPTCKLQFADSVSTDKHEIIIAVVVTVGRSWKNCILQESVTYALSQMSPEQCGEAE</sequence>
<evidence type="ECO:0000256" key="1">
    <source>
        <dbReference type="SAM" id="MobiDB-lite"/>
    </source>
</evidence>
<protein>
    <submittedName>
        <fullName evidence="2">Uncharacterized protein</fullName>
    </submittedName>
</protein>
<dbReference type="OrthoDB" id="3561125at2759"/>
<organism evidence="2 3">
    <name type="scientific">Orchesella cincta</name>
    <name type="common">Springtail</name>
    <name type="synonym">Podura cincta</name>
    <dbReference type="NCBI Taxonomy" id="48709"/>
    <lineage>
        <taxon>Eukaryota</taxon>
        <taxon>Metazoa</taxon>
        <taxon>Ecdysozoa</taxon>
        <taxon>Arthropoda</taxon>
        <taxon>Hexapoda</taxon>
        <taxon>Collembola</taxon>
        <taxon>Entomobryomorpha</taxon>
        <taxon>Entomobryoidea</taxon>
        <taxon>Orchesellidae</taxon>
        <taxon>Orchesellinae</taxon>
        <taxon>Orchesella</taxon>
    </lineage>
</organism>
<dbReference type="EMBL" id="LJIJ01007260">
    <property type="protein sequence ID" value="ODM86790.1"/>
    <property type="molecule type" value="Genomic_DNA"/>
</dbReference>
<dbReference type="Proteomes" id="UP000094527">
    <property type="component" value="Unassembled WGS sequence"/>
</dbReference>
<keyword evidence="3" id="KW-1185">Reference proteome</keyword>
<evidence type="ECO:0000313" key="3">
    <source>
        <dbReference type="Proteomes" id="UP000094527"/>
    </source>
</evidence>
<feature type="region of interest" description="Disordered" evidence="1">
    <location>
        <begin position="347"/>
        <end position="368"/>
    </location>
</feature>